<dbReference type="GO" id="GO:0008170">
    <property type="term" value="F:N-methyltransferase activity"/>
    <property type="evidence" value="ECO:0007669"/>
    <property type="project" value="UniProtKB-ARBA"/>
</dbReference>
<proteinExistence type="inferred from homology"/>
<keyword evidence="3 8" id="KW-0808">Transferase</keyword>
<dbReference type="Pfam" id="PF05175">
    <property type="entry name" value="MTS"/>
    <property type="match status" value="1"/>
</dbReference>
<dbReference type="InterPro" id="IPR007848">
    <property type="entry name" value="Small_mtfrase_dom"/>
</dbReference>
<name>A0A848K9Z3_9NOCA</name>
<dbReference type="InterPro" id="IPR029063">
    <property type="entry name" value="SAM-dependent_MTases_sf"/>
</dbReference>
<protein>
    <submittedName>
        <fullName evidence="8">Methyltransferase</fullName>
    </submittedName>
</protein>
<reference evidence="8 9" key="2">
    <citation type="submission" date="2020-06" db="EMBL/GenBank/DDBJ databases">
        <title>Antribacter stalactiti gen. nov., sp. nov., a new member of the family Nacardiaceae isolated from a cave.</title>
        <authorList>
            <person name="Kim I.S."/>
        </authorList>
    </citation>
    <scope>NUCLEOTIDE SEQUENCE [LARGE SCALE GENOMIC DNA]</scope>
    <source>
        <strain evidence="8 9">YC2-7</strain>
    </source>
</reference>
<dbReference type="AlphaFoldDB" id="A0A848K9Z3"/>
<evidence type="ECO:0000259" key="7">
    <source>
        <dbReference type="Pfam" id="PF25004"/>
    </source>
</evidence>
<comment type="caution">
    <text evidence="8">The sequence shown here is derived from an EMBL/GenBank/DDBJ whole genome shotgun (WGS) entry which is preliminary data.</text>
</comment>
<dbReference type="RefSeq" id="WP_169584779.1">
    <property type="nucleotide sequence ID" value="NZ_VCQU01000001.1"/>
</dbReference>
<dbReference type="GO" id="GO:0003676">
    <property type="term" value="F:nucleic acid binding"/>
    <property type="evidence" value="ECO:0007669"/>
    <property type="project" value="InterPro"/>
</dbReference>
<dbReference type="GO" id="GO:0035657">
    <property type="term" value="C:eRF1 methyltransferase complex"/>
    <property type="evidence" value="ECO:0007669"/>
    <property type="project" value="TreeGrafter"/>
</dbReference>
<organism evidence="8 9">
    <name type="scientific">Antrihabitans stalactiti</name>
    <dbReference type="NCBI Taxonomy" id="2584121"/>
    <lineage>
        <taxon>Bacteria</taxon>
        <taxon>Bacillati</taxon>
        <taxon>Actinomycetota</taxon>
        <taxon>Actinomycetes</taxon>
        <taxon>Mycobacteriales</taxon>
        <taxon>Nocardiaceae</taxon>
        <taxon>Antrihabitans</taxon>
    </lineage>
</organism>
<feature type="domain" description="Methyltransferase small" evidence="5">
    <location>
        <begin position="138"/>
        <end position="229"/>
    </location>
</feature>
<dbReference type="InterPro" id="IPR056684">
    <property type="entry name" value="DUF7782"/>
</dbReference>
<comment type="similarity">
    <text evidence="1">Belongs to the eukaryotic/archaeal PrmC-related family.</text>
</comment>
<dbReference type="Pfam" id="PF23186">
    <property type="entry name" value="DUF7059"/>
    <property type="match status" value="1"/>
</dbReference>
<dbReference type="GO" id="GO:0008276">
    <property type="term" value="F:protein methyltransferase activity"/>
    <property type="evidence" value="ECO:0007669"/>
    <property type="project" value="TreeGrafter"/>
</dbReference>
<evidence type="ECO:0000256" key="2">
    <source>
        <dbReference type="ARBA" id="ARBA00022603"/>
    </source>
</evidence>
<evidence type="ECO:0000259" key="5">
    <source>
        <dbReference type="Pfam" id="PF05175"/>
    </source>
</evidence>
<keyword evidence="2 8" id="KW-0489">Methyltransferase</keyword>
<dbReference type="CDD" id="cd02440">
    <property type="entry name" value="AdoMet_MTases"/>
    <property type="match status" value="1"/>
</dbReference>
<evidence type="ECO:0000256" key="4">
    <source>
        <dbReference type="ARBA" id="ARBA00022691"/>
    </source>
</evidence>
<dbReference type="Proteomes" id="UP000535543">
    <property type="component" value="Unassembled WGS sequence"/>
</dbReference>
<dbReference type="PANTHER" id="PTHR45875:SF1">
    <property type="entry name" value="METHYLTRANSFERASE N6AMT1"/>
    <property type="match status" value="1"/>
</dbReference>
<dbReference type="Gene3D" id="3.40.50.150">
    <property type="entry name" value="Vaccinia Virus protein VP39"/>
    <property type="match status" value="1"/>
</dbReference>
<evidence type="ECO:0000259" key="6">
    <source>
        <dbReference type="Pfam" id="PF23186"/>
    </source>
</evidence>
<dbReference type="SUPFAM" id="SSF53335">
    <property type="entry name" value="S-adenosyl-L-methionine-dependent methyltransferases"/>
    <property type="match status" value="1"/>
</dbReference>
<reference evidence="8 9" key="1">
    <citation type="submission" date="2019-05" db="EMBL/GenBank/DDBJ databases">
        <authorList>
            <person name="Lee S.D."/>
        </authorList>
    </citation>
    <scope>NUCLEOTIDE SEQUENCE [LARGE SCALE GENOMIC DNA]</scope>
    <source>
        <strain evidence="8 9">YC2-7</strain>
    </source>
</reference>
<dbReference type="GO" id="GO:0008757">
    <property type="term" value="F:S-adenosylmethionine-dependent methyltransferase activity"/>
    <property type="evidence" value="ECO:0007669"/>
    <property type="project" value="TreeGrafter"/>
</dbReference>
<sequence length="490" mass="52545">MLTEICGPLRAALVRNRFTADGLVDLLGPDAHAALTRSESVPARRVSRSAGELGTLIRLFLLADDCPEDEVAAALAPLETDLAVAAGLLERDGTQVRTALDLRPVDLGSGDRWIISDLDDAMAARSITADHVLGLGHASYSLLRATPTAPVDSVLDLGTGCGVQAVHAAGYAKRVTATDVNPRAIMLAAATAALNGLDIELLKGSWFEPIAGRRFDQIVANPPFVVGPARVEHTYRDSGLDLDGASKLVVSQVPQFLAEGGTAALLASWVHVAGEDWRSRVASWIPDEGIDAWVVQRDVADPALYVGTWLRDAGLDPRDSAAKEQAERWLDHFAAAGVNGIGFGYVFLRQIDGTSDVLAEDLTHDYDDPLGDEALAYFERSAWLRDNDVLETSFSIEPAVALERIYQPGGDGWEEVATRLHRTTGPRWQHELDELATALVRGMRGDGLSLHELIAMLAIAHTGELPDTELVAAAKQLAEALVRHGVIAPR</sequence>
<keyword evidence="9" id="KW-1185">Reference proteome</keyword>
<accession>A0A848K9Z3</accession>
<feature type="domain" description="DUF7059" evidence="6">
    <location>
        <begin position="16"/>
        <end position="98"/>
    </location>
</feature>
<dbReference type="InterPro" id="IPR002052">
    <property type="entry name" value="DNA_methylase_N6_adenine_CS"/>
</dbReference>
<gene>
    <name evidence="8" type="ORF">FGL95_03420</name>
</gene>
<dbReference type="EMBL" id="VCQU01000001">
    <property type="protein sequence ID" value="NMN94084.1"/>
    <property type="molecule type" value="Genomic_DNA"/>
</dbReference>
<dbReference type="Pfam" id="PF25004">
    <property type="entry name" value="DUF7782"/>
    <property type="match status" value="1"/>
</dbReference>
<dbReference type="InterPro" id="IPR055487">
    <property type="entry name" value="DUF7059"/>
</dbReference>
<evidence type="ECO:0000256" key="1">
    <source>
        <dbReference type="ARBA" id="ARBA00006149"/>
    </source>
</evidence>
<dbReference type="PANTHER" id="PTHR45875">
    <property type="entry name" value="METHYLTRANSFERASE N6AMT1"/>
    <property type="match status" value="1"/>
</dbReference>
<evidence type="ECO:0000313" key="9">
    <source>
        <dbReference type="Proteomes" id="UP000535543"/>
    </source>
</evidence>
<feature type="domain" description="DUF7782" evidence="7">
    <location>
        <begin position="376"/>
        <end position="489"/>
    </location>
</feature>
<keyword evidence="4" id="KW-0949">S-adenosyl-L-methionine</keyword>
<evidence type="ECO:0000313" key="8">
    <source>
        <dbReference type="EMBL" id="NMN94084.1"/>
    </source>
</evidence>
<evidence type="ECO:0000256" key="3">
    <source>
        <dbReference type="ARBA" id="ARBA00022679"/>
    </source>
</evidence>
<dbReference type="PROSITE" id="PS00092">
    <property type="entry name" value="N6_MTASE"/>
    <property type="match status" value="1"/>
</dbReference>
<dbReference type="GO" id="GO:0032259">
    <property type="term" value="P:methylation"/>
    <property type="evidence" value="ECO:0007669"/>
    <property type="project" value="UniProtKB-KW"/>
</dbReference>
<dbReference type="InterPro" id="IPR052190">
    <property type="entry name" value="Euk-Arch_PrmC-MTase"/>
</dbReference>